<proteinExistence type="predicted"/>
<dbReference type="RefSeq" id="XP_028866828.1">
    <property type="nucleotide sequence ID" value="XM_029010995.1"/>
</dbReference>
<keyword evidence="2" id="KW-1185">Reference proteome</keyword>
<dbReference type="AlphaFoldDB" id="A0A2H6KC68"/>
<dbReference type="GO" id="GO:0003968">
    <property type="term" value="F:RNA-directed RNA polymerase activity"/>
    <property type="evidence" value="ECO:0007669"/>
    <property type="project" value="UniProtKB-KW"/>
</dbReference>
<accession>A0A2H6KC68</accession>
<evidence type="ECO:0000313" key="2">
    <source>
        <dbReference type="Proteomes" id="UP000236319"/>
    </source>
</evidence>
<keyword evidence="1" id="KW-0696">RNA-directed RNA polymerase</keyword>
<organism evidence="1 2">
    <name type="scientific">Babesia ovata</name>
    <dbReference type="NCBI Taxonomy" id="189622"/>
    <lineage>
        <taxon>Eukaryota</taxon>
        <taxon>Sar</taxon>
        <taxon>Alveolata</taxon>
        <taxon>Apicomplexa</taxon>
        <taxon>Aconoidasida</taxon>
        <taxon>Piroplasmida</taxon>
        <taxon>Babesiidae</taxon>
        <taxon>Babesia</taxon>
    </lineage>
</organism>
<dbReference type="GeneID" id="39874355"/>
<reference evidence="1 2" key="1">
    <citation type="journal article" date="2017" name="BMC Genomics">
        <title>Whole-genome assembly of Babesia ovata and comparative genomics between closely related pathogens.</title>
        <authorList>
            <person name="Yamagishi J."/>
            <person name="Asada M."/>
            <person name="Hakimi H."/>
            <person name="Tanaka T.Q."/>
            <person name="Sugimoto C."/>
            <person name="Kawazu S."/>
        </authorList>
    </citation>
    <scope>NUCLEOTIDE SEQUENCE [LARGE SCALE GENOMIC DNA]</scope>
    <source>
        <strain evidence="1 2">Miyake</strain>
    </source>
</reference>
<evidence type="ECO:0000313" key="1">
    <source>
        <dbReference type="EMBL" id="GBE60585.1"/>
    </source>
</evidence>
<dbReference type="VEuPathDB" id="PiroplasmaDB:BOVATA_020780"/>
<gene>
    <name evidence="1" type="ORF">BOVATA_020780</name>
</gene>
<name>A0A2H6KC68_9APIC</name>
<protein>
    <submittedName>
        <fullName evidence="1">RNA-dependent RNA polymerase, putative</fullName>
    </submittedName>
</protein>
<dbReference type="EMBL" id="BDSA01000002">
    <property type="protein sequence ID" value="GBE60585.1"/>
    <property type="molecule type" value="Genomic_DNA"/>
</dbReference>
<dbReference type="Proteomes" id="UP000236319">
    <property type="component" value="Unassembled WGS sequence"/>
</dbReference>
<keyword evidence="1" id="KW-0808">Transferase</keyword>
<comment type="caution">
    <text evidence="1">The sequence shown here is derived from an EMBL/GenBank/DDBJ whole genome shotgun (WGS) entry which is preliminary data.</text>
</comment>
<sequence>MNFVVQFSKFRPMKRDVSLKAQINERVANESMRLMRVGCVRHHLLLPPNVLRRPQADGKPPCITILCRRKISIIVSVLAVLQLRAGQPSAQGAGNAGCRRFLRLACPSYYCPQTAHHFVYMDRPETTPVTSTCAYPLMAHHKLDF</sequence>
<keyword evidence="1" id="KW-0548">Nucleotidyltransferase</keyword>